<dbReference type="EMBL" id="LR589068">
    <property type="protein sequence ID" value="VTO95589.1"/>
    <property type="molecule type" value="Genomic_DNA"/>
</dbReference>
<sequence>MAFKRTTAFSVGAFAAFFGVFVFVAVFAVLYFV</sequence>
<accession>A0A653EDI4</accession>
<protein>
    <submittedName>
        <fullName evidence="2">Uncharacterized protein</fullName>
    </submittedName>
</protein>
<proteinExistence type="predicted"/>
<name>A0A653EDI4_9MYCO</name>
<organism evidence="2">
    <name type="scientific">Mycobacterium riyadhense</name>
    <dbReference type="NCBI Taxonomy" id="486698"/>
    <lineage>
        <taxon>Bacteria</taxon>
        <taxon>Bacillati</taxon>
        <taxon>Actinomycetota</taxon>
        <taxon>Actinomycetes</taxon>
        <taxon>Mycobacteriales</taxon>
        <taxon>Mycobacteriaceae</taxon>
        <taxon>Mycobacterium</taxon>
    </lineage>
</organism>
<dbReference type="AlphaFoldDB" id="A0A653EDI4"/>
<reference evidence="2" key="1">
    <citation type="submission" date="2019-05" db="EMBL/GenBank/DDBJ databases">
        <authorList>
            <person name="Naeem R."/>
            <person name="Antony C."/>
            <person name="Guan Q."/>
        </authorList>
    </citation>
    <scope>NUCLEOTIDE SEQUENCE</scope>
    <source>
        <strain evidence="2">2</strain>
    </source>
</reference>
<gene>
    <name evidence="2" type="ORF">BIN_B_01070</name>
</gene>
<evidence type="ECO:0000256" key="1">
    <source>
        <dbReference type="SAM" id="Phobius"/>
    </source>
</evidence>
<evidence type="ECO:0000313" key="2">
    <source>
        <dbReference type="EMBL" id="VTO95589.1"/>
    </source>
</evidence>
<keyword evidence="1" id="KW-0812">Transmembrane</keyword>
<feature type="transmembrane region" description="Helical" evidence="1">
    <location>
        <begin position="7"/>
        <end position="32"/>
    </location>
</feature>
<keyword evidence="1" id="KW-1133">Transmembrane helix</keyword>
<keyword evidence="1" id="KW-0472">Membrane</keyword>